<organism evidence="4 5">
    <name type="scientific">Magallana gigas</name>
    <name type="common">Pacific oyster</name>
    <name type="synonym">Crassostrea gigas</name>
    <dbReference type="NCBI Taxonomy" id="29159"/>
    <lineage>
        <taxon>Eukaryota</taxon>
        <taxon>Metazoa</taxon>
        <taxon>Spiralia</taxon>
        <taxon>Lophotrochozoa</taxon>
        <taxon>Mollusca</taxon>
        <taxon>Bivalvia</taxon>
        <taxon>Autobranchia</taxon>
        <taxon>Pteriomorphia</taxon>
        <taxon>Ostreida</taxon>
        <taxon>Ostreoidea</taxon>
        <taxon>Ostreidae</taxon>
        <taxon>Magallana</taxon>
    </lineage>
</organism>
<proteinExistence type="predicted"/>
<reference evidence="4" key="1">
    <citation type="submission" date="2022-08" db="UniProtKB">
        <authorList>
            <consortium name="EnsemblMetazoa"/>
        </authorList>
    </citation>
    <scope>IDENTIFICATION</scope>
    <source>
        <strain evidence="4">05x7-T-G4-1.051#20</strain>
    </source>
</reference>
<sequence>MDVLIIFLICLPCGVLTIEYTVAQSSILATPNGPENAVDNIDYTCAVTEYGAGNYTIEVGNSLKVSDRHVCASEHLLFLSSRYTVNVSCKPAVHGDIIIVKRVDSGPLTLCNFKLRVCELGSQGKPCPMCTVDSTCRHCDQSHYGVSCEHTCSPGCVPGSCDQLTGKCDCITGFSGSNCEFLGELCLVLTFE</sequence>
<evidence type="ECO:0000259" key="2">
    <source>
        <dbReference type="PROSITE" id="PS00022"/>
    </source>
</evidence>
<protein>
    <recommendedName>
        <fullName evidence="2 3">EGF-like domain-containing protein</fullName>
    </recommendedName>
</protein>
<name>A0A8W8N074_MAGGI</name>
<dbReference type="EnsemblMetazoa" id="G378.1">
    <property type="protein sequence ID" value="G378.1:cds"/>
    <property type="gene ID" value="G378"/>
</dbReference>
<keyword evidence="5" id="KW-1185">Reference proteome</keyword>
<feature type="domain" description="EGF-like" evidence="2 3">
    <location>
        <begin position="168"/>
        <end position="179"/>
    </location>
</feature>
<evidence type="ECO:0000259" key="3">
    <source>
        <dbReference type="PROSITE" id="PS01186"/>
    </source>
</evidence>
<keyword evidence="1" id="KW-0732">Signal</keyword>
<dbReference type="Proteomes" id="UP000005408">
    <property type="component" value="Unassembled WGS sequence"/>
</dbReference>
<feature type="signal peptide" evidence="1">
    <location>
        <begin position="1"/>
        <end position="17"/>
    </location>
</feature>
<evidence type="ECO:0000313" key="4">
    <source>
        <dbReference type="EnsemblMetazoa" id="G378.1:cds"/>
    </source>
</evidence>
<feature type="chain" id="PRO_5036463883" description="EGF-like domain-containing protein" evidence="1">
    <location>
        <begin position="18"/>
        <end position="192"/>
    </location>
</feature>
<evidence type="ECO:0000256" key="1">
    <source>
        <dbReference type="SAM" id="SignalP"/>
    </source>
</evidence>
<dbReference type="PROSITE" id="PS00022">
    <property type="entry name" value="EGF_1"/>
    <property type="match status" value="1"/>
</dbReference>
<evidence type="ECO:0000313" key="5">
    <source>
        <dbReference type="Proteomes" id="UP000005408"/>
    </source>
</evidence>
<dbReference type="InterPro" id="IPR000742">
    <property type="entry name" value="EGF"/>
</dbReference>
<accession>A0A8W8N074</accession>
<dbReference type="AlphaFoldDB" id="A0A8W8N074"/>
<dbReference type="PROSITE" id="PS01186">
    <property type="entry name" value="EGF_2"/>
    <property type="match status" value="1"/>
</dbReference>